<protein>
    <submittedName>
        <fullName evidence="10">PTS system mannose/fructose/sorbose family transporter subunit IID</fullName>
    </submittedName>
</protein>
<evidence type="ECO:0000256" key="9">
    <source>
        <dbReference type="SAM" id="Phobius"/>
    </source>
</evidence>
<dbReference type="EMBL" id="JBJHQH010000022">
    <property type="protein sequence ID" value="MFK9094360.1"/>
    <property type="molecule type" value="Genomic_DNA"/>
</dbReference>
<keyword evidence="11" id="KW-1185">Reference proteome</keyword>
<evidence type="ECO:0000256" key="6">
    <source>
        <dbReference type="ARBA" id="ARBA00022692"/>
    </source>
</evidence>
<feature type="transmembrane region" description="Helical" evidence="9">
    <location>
        <begin position="165"/>
        <end position="182"/>
    </location>
</feature>
<evidence type="ECO:0000256" key="3">
    <source>
        <dbReference type="ARBA" id="ARBA00022475"/>
    </source>
</evidence>
<dbReference type="PANTHER" id="PTHR32502">
    <property type="entry name" value="N-ACETYLGALACTOSAMINE PERMEASE II COMPONENT-RELATED"/>
    <property type="match status" value="1"/>
</dbReference>
<gene>
    <name evidence="10" type="ORF">ACJEBI_23170</name>
</gene>
<evidence type="ECO:0000256" key="4">
    <source>
        <dbReference type="ARBA" id="ARBA00022597"/>
    </source>
</evidence>
<dbReference type="InterPro" id="IPR004704">
    <property type="entry name" value="PTS_IID_man"/>
</dbReference>
<reference evidence="10 11" key="1">
    <citation type="submission" date="2024-11" db="EMBL/GenBank/DDBJ databases">
        <authorList>
            <person name="Lucas J.A."/>
        </authorList>
    </citation>
    <scope>NUCLEOTIDE SEQUENCE [LARGE SCALE GENOMIC DNA]</scope>
    <source>
        <strain evidence="10 11">Z 5.4</strain>
    </source>
</reference>
<evidence type="ECO:0000256" key="8">
    <source>
        <dbReference type="ARBA" id="ARBA00023136"/>
    </source>
</evidence>
<accession>A0ABW8RLG2</accession>
<comment type="caution">
    <text evidence="10">The sequence shown here is derived from an EMBL/GenBank/DDBJ whole genome shotgun (WGS) entry which is preliminary data.</text>
</comment>
<keyword evidence="5" id="KW-0598">Phosphotransferase system</keyword>
<sequence length="288" mass="31809">MSSVERSVDPFSVEEKSNQRKLSKKDLMKTFAVWYASVEVSNSYERLQALAFCNALSRSLRKLYKDNDEEYKKALKRHLQFYNSEGTFGSIIHGVTLSMEEEKANGAEIPDEVITGFKTGLMGPIAGIGDTLIWGTMKPIILALACSLALSGNSLGAIIPFLHPLAIILIGFSMLRSGYLLGKESVMRLMKSGLINKIITSASILGLFMMGALSSTYIKIKTPLQFKLMNSKPIVIQEILDQILLGMLPLCAVLGIYFYFKFKGQNYNKIIIGIIIISLISSFLGILG</sequence>
<dbReference type="Pfam" id="PF03613">
    <property type="entry name" value="EIID-AGA"/>
    <property type="match status" value="1"/>
</dbReference>
<feature type="transmembrane region" description="Helical" evidence="9">
    <location>
        <begin position="194"/>
        <end position="219"/>
    </location>
</feature>
<proteinExistence type="predicted"/>
<evidence type="ECO:0000313" key="10">
    <source>
        <dbReference type="EMBL" id="MFK9094360.1"/>
    </source>
</evidence>
<evidence type="ECO:0000256" key="1">
    <source>
        <dbReference type="ARBA" id="ARBA00004651"/>
    </source>
</evidence>
<keyword evidence="7 9" id="KW-1133">Transmembrane helix</keyword>
<dbReference type="InterPro" id="IPR050303">
    <property type="entry name" value="GatZ_KbaZ_carbometab"/>
</dbReference>
<keyword evidence="8 9" id="KW-0472">Membrane</keyword>
<keyword evidence="4" id="KW-0762">Sugar transport</keyword>
<evidence type="ECO:0000256" key="5">
    <source>
        <dbReference type="ARBA" id="ARBA00022683"/>
    </source>
</evidence>
<name>A0ABW8RLG2_9BACI</name>
<keyword evidence="2" id="KW-0813">Transport</keyword>
<keyword evidence="3" id="KW-1003">Cell membrane</keyword>
<feature type="transmembrane region" description="Helical" evidence="9">
    <location>
        <begin position="267"/>
        <end position="287"/>
    </location>
</feature>
<evidence type="ECO:0000313" key="11">
    <source>
        <dbReference type="Proteomes" id="UP001623041"/>
    </source>
</evidence>
<organism evidence="10 11">
    <name type="scientific">Bacillus salipaludis</name>
    <dbReference type="NCBI Taxonomy" id="2547811"/>
    <lineage>
        <taxon>Bacteria</taxon>
        <taxon>Bacillati</taxon>
        <taxon>Bacillota</taxon>
        <taxon>Bacilli</taxon>
        <taxon>Bacillales</taxon>
        <taxon>Bacillaceae</taxon>
        <taxon>Bacillus</taxon>
    </lineage>
</organism>
<dbReference type="Proteomes" id="UP001623041">
    <property type="component" value="Unassembled WGS sequence"/>
</dbReference>
<evidence type="ECO:0000256" key="2">
    <source>
        <dbReference type="ARBA" id="ARBA00022448"/>
    </source>
</evidence>
<comment type="subcellular location">
    <subcellularLocation>
        <location evidence="1">Cell membrane</location>
        <topology evidence="1">Multi-pass membrane protein</topology>
    </subcellularLocation>
</comment>
<evidence type="ECO:0000256" key="7">
    <source>
        <dbReference type="ARBA" id="ARBA00022989"/>
    </source>
</evidence>
<dbReference type="PROSITE" id="PS51108">
    <property type="entry name" value="PTS_EIID"/>
    <property type="match status" value="1"/>
</dbReference>
<feature type="transmembrane region" description="Helical" evidence="9">
    <location>
        <begin position="239"/>
        <end position="260"/>
    </location>
</feature>
<keyword evidence="6 9" id="KW-0812">Transmembrane</keyword>
<dbReference type="RefSeq" id="WP_406582832.1">
    <property type="nucleotide sequence ID" value="NZ_JBJHQH010000022.1"/>
</dbReference>
<dbReference type="PANTHER" id="PTHR32502:SF5">
    <property type="entry name" value="N-ACETYLGALACTOSAMINE PERMEASE IID COMPONENT-RELATED"/>
    <property type="match status" value="1"/>
</dbReference>